<sequence length="120" mass="14013">MKSIKLLKAIYPDFDIVKDKWNIDYEGLVLLSKDKQTYKRCRLAKQTPKKDGYFTAFWQKSSNGKNIPFTDDDLGEELIIIVEDKHKQGMFIIPKHDAIKRNIIATDESKGKMAMRFYPP</sequence>
<evidence type="ECO:0000313" key="2">
    <source>
        <dbReference type="Proteomes" id="UP000394068"/>
    </source>
</evidence>
<name>A0A4U9XHL0_9STRE</name>
<evidence type="ECO:0000313" key="1">
    <source>
        <dbReference type="EMBL" id="VTS12459.1"/>
    </source>
</evidence>
<accession>A0A4U9XHL0</accession>
<dbReference type="InterPro" id="IPR011235">
    <property type="entry name" value="MepB-like"/>
</dbReference>
<dbReference type="InterPro" id="IPR038231">
    <property type="entry name" value="MepB-like_sf"/>
</dbReference>
<dbReference type="AlphaFoldDB" id="A0A4U9XHL0"/>
<reference evidence="1 2" key="1">
    <citation type="submission" date="2019-05" db="EMBL/GenBank/DDBJ databases">
        <authorList>
            <consortium name="Pathogen Informatics"/>
        </authorList>
    </citation>
    <scope>NUCLEOTIDE SEQUENCE [LARGE SCALE GENOMIC DNA]</scope>
    <source>
        <strain evidence="1 2">NCTC5386</strain>
    </source>
</reference>
<gene>
    <name evidence="1" type="ORF">NCTC5386_00269</name>
</gene>
<dbReference type="Pfam" id="PF08877">
    <property type="entry name" value="MepB-like"/>
    <property type="match status" value="1"/>
</dbReference>
<organism evidence="1 2">
    <name type="scientific">Streptococcus pseudoporcinus</name>
    <dbReference type="NCBI Taxonomy" id="361101"/>
    <lineage>
        <taxon>Bacteria</taxon>
        <taxon>Bacillati</taxon>
        <taxon>Bacillota</taxon>
        <taxon>Bacilli</taxon>
        <taxon>Lactobacillales</taxon>
        <taxon>Streptococcaceae</taxon>
        <taxon>Streptococcus</taxon>
    </lineage>
</organism>
<proteinExistence type="predicted"/>
<protein>
    <submittedName>
        <fullName evidence="1">MepB protein</fullName>
    </submittedName>
</protein>
<dbReference type="Proteomes" id="UP000394068">
    <property type="component" value="Unassembled WGS sequence"/>
</dbReference>
<dbReference type="EMBL" id="CABEHT010000001">
    <property type="protein sequence ID" value="VTS12459.1"/>
    <property type="molecule type" value="Genomic_DNA"/>
</dbReference>
<dbReference type="Gene3D" id="3.40.1350.140">
    <property type="entry name" value="MepB-like"/>
    <property type="match status" value="1"/>
</dbReference>